<dbReference type="InterPro" id="IPR050172">
    <property type="entry name" value="SsuD_RutA_monooxygenase"/>
</dbReference>
<reference evidence="6" key="1">
    <citation type="submission" date="2020-10" db="EMBL/GenBank/DDBJ databases">
        <title>Taxonomic study of unclassified bacteria belonging to the class Ktedonobacteria.</title>
        <authorList>
            <person name="Yabe S."/>
            <person name="Wang C.M."/>
            <person name="Zheng Y."/>
            <person name="Sakai Y."/>
            <person name="Cavaletti L."/>
            <person name="Monciardini P."/>
            <person name="Donadio S."/>
        </authorList>
    </citation>
    <scope>NUCLEOTIDE SEQUENCE</scope>
    <source>
        <strain evidence="6">ID150040</strain>
    </source>
</reference>
<evidence type="ECO:0000256" key="2">
    <source>
        <dbReference type="ARBA" id="ARBA00022643"/>
    </source>
</evidence>
<keyword evidence="2" id="KW-0288">FMN</keyword>
<dbReference type="PANTHER" id="PTHR42847">
    <property type="entry name" value="ALKANESULFONATE MONOOXYGENASE"/>
    <property type="match status" value="1"/>
</dbReference>
<dbReference type="NCBIfam" id="TIGR03621">
    <property type="entry name" value="F420_MSMEG_2516"/>
    <property type="match status" value="1"/>
</dbReference>
<dbReference type="EMBL" id="BNJK01000002">
    <property type="protein sequence ID" value="GHO98336.1"/>
    <property type="molecule type" value="Genomic_DNA"/>
</dbReference>
<dbReference type="Gene3D" id="3.20.20.30">
    <property type="entry name" value="Luciferase-like domain"/>
    <property type="match status" value="1"/>
</dbReference>
<proteinExistence type="predicted"/>
<organism evidence="6 7">
    <name type="scientific">Reticulibacter mediterranei</name>
    <dbReference type="NCBI Taxonomy" id="2778369"/>
    <lineage>
        <taxon>Bacteria</taxon>
        <taxon>Bacillati</taxon>
        <taxon>Chloroflexota</taxon>
        <taxon>Ktedonobacteria</taxon>
        <taxon>Ktedonobacterales</taxon>
        <taxon>Reticulibacteraceae</taxon>
        <taxon>Reticulibacter</taxon>
    </lineage>
</organism>
<dbReference type="PANTHER" id="PTHR42847:SF4">
    <property type="entry name" value="ALKANESULFONATE MONOOXYGENASE-RELATED"/>
    <property type="match status" value="1"/>
</dbReference>
<protein>
    <submittedName>
        <fullName evidence="6">N5,N10-methylene tetrahydromethanopterin reductase</fullName>
    </submittedName>
</protein>
<dbReference type="GO" id="GO:0046306">
    <property type="term" value="P:alkanesulfonate catabolic process"/>
    <property type="evidence" value="ECO:0007669"/>
    <property type="project" value="TreeGrafter"/>
</dbReference>
<evidence type="ECO:0000259" key="5">
    <source>
        <dbReference type="Pfam" id="PF00296"/>
    </source>
</evidence>
<feature type="domain" description="Luciferase-like" evidence="5">
    <location>
        <begin position="16"/>
        <end position="217"/>
    </location>
</feature>
<comment type="caution">
    <text evidence="6">The sequence shown here is derived from an EMBL/GenBank/DDBJ whole genome shotgun (WGS) entry which is preliminary data.</text>
</comment>
<evidence type="ECO:0000256" key="3">
    <source>
        <dbReference type="ARBA" id="ARBA00023002"/>
    </source>
</evidence>
<evidence type="ECO:0000313" key="6">
    <source>
        <dbReference type="EMBL" id="GHO98336.1"/>
    </source>
</evidence>
<keyword evidence="7" id="KW-1185">Reference proteome</keyword>
<dbReference type="InterPro" id="IPR036661">
    <property type="entry name" value="Luciferase-like_sf"/>
</dbReference>
<dbReference type="GO" id="GO:0008726">
    <property type="term" value="F:alkanesulfonate monooxygenase activity"/>
    <property type="evidence" value="ECO:0007669"/>
    <property type="project" value="TreeGrafter"/>
</dbReference>
<dbReference type="Pfam" id="PF00296">
    <property type="entry name" value="Bac_luciferase"/>
    <property type="match status" value="1"/>
</dbReference>
<evidence type="ECO:0000313" key="7">
    <source>
        <dbReference type="Proteomes" id="UP000597444"/>
    </source>
</evidence>
<dbReference type="RefSeq" id="WP_220209089.1">
    <property type="nucleotide sequence ID" value="NZ_BNJK01000002.1"/>
</dbReference>
<keyword evidence="4" id="KW-0503">Monooxygenase</keyword>
<dbReference type="InterPro" id="IPR019923">
    <property type="entry name" value="Lucif-like_OxRdtase_MSMEG_2516"/>
</dbReference>
<dbReference type="SUPFAM" id="SSF51679">
    <property type="entry name" value="Bacterial luciferase-like"/>
    <property type="match status" value="1"/>
</dbReference>
<evidence type="ECO:0000256" key="4">
    <source>
        <dbReference type="ARBA" id="ARBA00023033"/>
    </source>
</evidence>
<name>A0A8J3IPI2_9CHLR</name>
<gene>
    <name evidence="6" type="primary">hmd_3</name>
    <name evidence="6" type="ORF">KSF_083840</name>
</gene>
<dbReference type="Proteomes" id="UP000597444">
    <property type="component" value="Unassembled WGS sequence"/>
</dbReference>
<sequence>MKKAFRFGVVAGGHTSRAAWVALAQRVEELGYSTLFFPDVLGTPLSIIPALTAAAAATTKLRVGSFVFVNDYRHPALLARDIASLDCLSDGRVELGLGAGNWPRDFQQLGIPFDSAGTRVSRFMEGFAIIKKFLTSETVDFSGKYYTVTDLHPLPRPVQQPHPPILIGSGGRRMLTLAAREADIIMPVAFQGDSIEEKIGWIREAAGERFEHLEFCQNVFGIELTDGPVPAEPIRQGGIPVEARPMTTEQAVAYLQEQRERLGFSYFQIQPRQLENFVPVLAQLNGK</sequence>
<evidence type="ECO:0000256" key="1">
    <source>
        <dbReference type="ARBA" id="ARBA00022630"/>
    </source>
</evidence>
<dbReference type="AlphaFoldDB" id="A0A8J3IPI2"/>
<keyword evidence="3" id="KW-0560">Oxidoreductase</keyword>
<accession>A0A8J3IPI2</accession>
<dbReference type="InterPro" id="IPR011251">
    <property type="entry name" value="Luciferase-like_dom"/>
</dbReference>
<keyword evidence="1" id="KW-0285">Flavoprotein</keyword>